<dbReference type="AlphaFoldDB" id="A0A0E9V390"/>
<evidence type="ECO:0000313" key="1">
    <source>
        <dbReference type="EMBL" id="JAH71895.1"/>
    </source>
</evidence>
<accession>A0A0E9V390</accession>
<proteinExistence type="predicted"/>
<sequence>MDYYNKPRYFWRGGPMRNFHIALFHRASSTFWHVATTPRTACKHRLSS</sequence>
<organism evidence="1">
    <name type="scientific">Anguilla anguilla</name>
    <name type="common">European freshwater eel</name>
    <name type="synonym">Muraena anguilla</name>
    <dbReference type="NCBI Taxonomy" id="7936"/>
    <lineage>
        <taxon>Eukaryota</taxon>
        <taxon>Metazoa</taxon>
        <taxon>Chordata</taxon>
        <taxon>Craniata</taxon>
        <taxon>Vertebrata</taxon>
        <taxon>Euteleostomi</taxon>
        <taxon>Actinopterygii</taxon>
        <taxon>Neopterygii</taxon>
        <taxon>Teleostei</taxon>
        <taxon>Anguilliformes</taxon>
        <taxon>Anguillidae</taxon>
        <taxon>Anguilla</taxon>
    </lineage>
</organism>
<dbReference type="EMBL" id="GBXM01036682">
    <property type="protein sequence ID" value="JAH71895.1"/>
    <property type="molecule type" value="Transcribed_RNA"/>
</dbReference>
<name>A0A0E9V390_ANGAN</name>
<reference evidence="1" key="2">
    <citation type="journal article" date="2015" name="Fish Shellfish Immunol.">
        <title>Early steps in the European eel (Anguilla anguilla)-Vibrio vulnificus interaction in the gills: Role of the RtxA13 toxin.</title>
        <authorList>
            <person name="Callol A."/>
            <person name="Pajuelo D."/>
            <person name="Ebbesson L."/>
            <person name="Teles M."/>
            <person name="MacKenzie S."/>
            <person name="Amaro C."/>
        </authorList>
    </citation>
    <scope>NUCLEOTIDE SEQUENCE</scope>
</reference>
<reference evidence="1" key="1">
    <citation type="submission" date="2014-11" db="EMBL/GenBank/DDBJ databases">
        <authorList>
            <person name="Amaro Gonzalez C."/>
        </authorList>
    </citation>
    <scope>NUCLEOTIDE SEQUENCE</scope>
</reference>
<protein>
    <submittedName>
        <fullName evidence="1">Uncharacterized protein</fullName>
    </submittedName>
</protein>